<dbReference type="SUPFAM" id="SSF116842">
    <property type="entry name" value="XseB-like"/>
    <property type="match status" value="1"/>
</dbReference>
<dbReference type="Gene3D" id="1.10.287.1040">
    <property type="entry name" value="Exonuclease VII, small subunit"/>
    <property type="match status" value="1"/>
</dbReference>
<evidence type="ECO:0000313" key="8">
    <source>
        <dbReference type="Proteomes" id="UP000788153"/>
    </source>
</evidence>
<evidence type="ECO:0000256" key="5">
    <source>
        <dbReference type="ARBA" id="ARBA00022839"/>
    </source>
</evidence>
<dbReference type="InterPro" id="IPR037004">
    <property type="entry name" value="Exonuc_VII_ssu_sf"/>
</dbReference>
<dbReference type="NCBIfam" id="TIGR01280">
    <property type="entry name" value="xseB"/>
    <property type="match status" value="1"/>
</dbReference>
<comment type="function">
    <text evidence="6">Bidirectionally degrades single-stranded DNA into large acid-insoluble oligonucleotides, which are then degraded further into small acid-soluble oligonucleotides.</text>
</comment>
<evidence type="ECO:0000313" key="7">
    <source>
        <dbReference type="EMBL" id="NIJ23208.1"/>
    </source>
</evidence>
<gene>
    <name evidence="6" type="primary">xseB</name>
    <name evidence="7" type="ORF">FHT01_000750</name>
</gene>
<dbReference type="PANTHER" id="PTHR34137">
    <property type="entry name" value="EXODEOXYRIBONUCLEASE 7 SMALL SUBUNIT"/>
    <property type="match status" value="1"/>
</dbReference>
<dbReference type="RefSeq" id="WP_140048357.1">
    <property type="nucleotide sequence ID" value="NZ_BAAAEV010000001.1"/>
</dbReference>
<keyword evidence="5 6" id="KW-0269">Exonuclease</keyword>
<comment type="similarity">
    <text evidence="1 6">Belongs to the XseB family.</text>
</comment>
<reference evidence="7 8" key="1">
    <citation type="submission" date="2020-03" db="EMBL/GenBank/DDBJ databases">
        <title>Genomic Encyclopedia of Type Strains, Phase IV (KMG-IV): sequencing the most valuable type-strain genomes for metagenomic binning, comparative biology and taxonomic classification.</title>
        <authorList>
            <person name="Goeker M."/>
        </authorList>
    </citation>
    <scope>NUCLEOTIDE SEQUENCE [LARGE SCALE GENOMIC DNA]</scope>
    <source>
        <strain evidence="7 8">DSM 22753</strain>
    </source>
</reference>
<accession>A0ABX0U397</accession>
<comment type="catalytic activity">
    <reaction evidence="6">
        <text>Exonucleolytic cleavage in either 5'- to 3'- or 3'- to 5'-direction to yield nucleoside 5'-phosphates.</text>
        <dbReference type="EC" id="3.1.11.6"/>
    </reaction>
</comment>
<keyword evidence="2 6" id="KW-0963">Cytoplasm</keyword>
<sequence length="81" mass="8587">MAEEPDPATMSFEDALRALEQVVGRLESGDAPLDEAIRLYERGDQLRAVCAARLDAAQARIEAIRTDGDGRAVGTAPFAAG</sequence>
<dbReference type="HAMAP" id="MF_00337">
    <property type="entry name" value="Exonuc_7_S"/>
    <property type="match status" value="1"/>
</dbReference>
<comment type="subunit">
    <text evidence="6">Heterooligomer composed of large and small subunits.</text>
</comment>
<keyword evidence="8" id="KW-1185">Reference proteome</keyword>
<dbReference type="PANTHER" id="PTHR34137:SF1">
    <property type="entry name" value="EXODEOXYRIBONUCLEASE 7 SMALL SUBUNIT"/>
    <property type="match status" value="1"/>
</dbReference>
<dbReference type="Pfam" id="PF02609">
    <property type="entry name" value="Exonuc_VII_S"/>
    <property type="match status" value="1"/>
</dbReference>
<keyword evidence="4 6" id="KW-0378">Hydrolase</keyword>
<comment type="subcellular location">
    <subcellularLocation>
        <location evidence="6">Cytoplasm</location>
    </subcellularLocation>
</comment>
<dbReference type="Proteomes" id="UP000788153">
    <property type="component" value="Unassembled WGS sequence"/>
</dbReference>
<dbReference type="NCBIfam" id="NF002139">
    <property type="entry name" value="PRK00977.1-3"/>
    <property type="match status" value="1"/>
</dbReference>
<evidence type="ECO:0000256" key="3">
    <source>
        <dbReference type="ARBA" id="ARBA00022722"/>
    </source>
</evidence>
<keyword evidence="3 6" id="KW-0540">Nuclease</keyword>
<evidence type="ECO:0000256" key="1">
    <source>
        <dbReference type="ARBA" id="ARBA00009998"/>
    </source>
</evidence>
<dbReference type="EMBL" id="JAASQP010000001">
    <property type="protein sequence ID" value="NIJ23208.1"/>
    <property type="molecule type" value="Genomic_DNA"/>
</dbReference>
<evidence type="ECO:0000256" key="6">
    <source>
        <dbReference type="HAMAP-Rule" id="MF_00337"/>
    </source>
</evidence>
<proteinExistence type="inferred from homology"/>
<dbReference type="EC" id="3.1.11.6" evidence="6"/>
<organism evidence="7 8">
    <name type="scientific">Sphingomonas japonica</name>
    <dbReference type="NCBI Taxonomy" id="511662"/>
    <lineage>
        <taxon>Bacteria</taxon>
        <taxon>Pseudomonadati</taxon>
        <taxon>Pseudomonadota</taxon>
        <taxon>Alphaproteobacteria</taxon>
        <taxon>Sphingomonadales</taxon>
        <taxon>Sphingomonadaceae</taxon>
        <taxon>Sphingomonas</taxon>
    </lineage>
</organism>
<protein>
    <recommendedName>
        <fullName evidence="6">Exodeoxyribonuclease 7 small subunit</fullName>
        <ecNumber evidence="6">3.1.11.6</ecNumber>
    </recommendedName>
    <alternativeName>
        <fullName evidence="6">Exodeoxyribonuclease VII small subunit</fullName>
        <shortName evidence="6">Exonuclease VII small subunit</shortName>
    </alternativeName>
</protein>
<evidence type="ECO:0000256" key="2">
    <source>
        <dbReference type="ARBA" id="ARBA00022490"/>
    </source>
</evidence>
<dbReference type="GO" id="GO:0008855">
    <property type="term" value="F:exodeoxyribonuclease VII activity"/>
    <property type="evidence" value="ECO:0007669"/>
    <property type="project" value="UniProtKB-EC"/>
</dbReference>
<comment type="caution">
    <text evidence="7">The sequence shown here is derived from an EMBL/GenBank/DDBJ whole genome shotgun (WGS) entry which is preliminary data.</text>
</comment>
<name>A0ABX0U397_9SPHN</name>
<dbReference type="InterPro" id="IPR003761">
    <property type="entry name" value="Exonuc_VII_S"/>
</dbReference>
<evidence type="ECO:0000256" key="4">
    <source>
        <dbReference type="ARBA" id="ARBA00022801"/>
    </source>
</evidence>